<organism evidence="2 3">
    <name type="scientific">Candidatus Aphodenecus pullistercoris</name>
    <dbReference type="NCBI Taxonomy" id="2840669"/>
    <lineage>
        <taxon>Bacteria</taxon>
        <taxon>Pseudomonadati</taxon>
        <taxon>Spirochaetota</taxon>
        <taxon>Spirochaetia</taxon>
        <taxon>Spirochaetales</taxon>
        <taxon>Candidatus Aphodenecus</taxon>
    </lineage>
</organism>
<comment type="caution">
    <text evidence="2">The sequence shown here is derived from an EMBL/GenBank/DDBJ whole genome shotgun (WGS) entry which is preliminary data.</text>
</comment>
<evidence type="ECO:0000313" key="2">
    <source>
        <dbReference type="EMBL" id="MBO8443907.1"/>
    </source>
</evidence>
<reference evidence="2" key="2">
    <citation type="journal article" date="2021" name="PeerJ">
        <title>Extensive microbial diversity within the chicken gut microbiome revealed by metagenomics and culture.</title>
        <authorList>
            <person name="Gilroy R."/>
            <person name="Ravi A."/>
            <person name="Getino M."/>
            <person name="Pursley I."/>
            <person name="Horton D.L."/>
            <person name="Alikhan N.F."/>
            <person name="Baker D."/>
            <person name="Gharbi K."/>
            <person name="Hall N."/>
            <person name="Watson M."/>
            <person name="Adriaenssens E.M."/>
            <person name="Foster-Nyarko E."/>
            <person name="Jarju S."/>
            <person name="Secka A."/>
            <person name="Antonio M."/>
            <person name="Oren A."/>
            <person name="Chaudhuri R.R."/>
            <person name="La Ragione R."/>
            <person name="Hildebrand F."/>
            <person name="Pallen M.J."/>
        </authorList>
    </citation>
    <scope>NUCLEOTIDE SEQUENCE</scope>
    <source>
        <strain evidence="2">11167</strain>
    </source>
</reference>
<accession>A0A9D9E9P7</accession>
<evidence type="ECO:0000313" key="3">
    <source>
        <dbReference type="Proteomes" id="UP000823633"/>
    </source>
</evidence>
<keyword evidence="1" id="KW-0732">Signal</keyword>
<reference evidence="2" key="1">
    <citation type="submission" date="2020-10" db="EMBL/GenBank/DDBJ databases">
        <authorList>
            <person name="Gilroy R."/>
        </authorList>
    </citation>
    <scope>NUCLEOTIDE SEQUENCE</scope>
    <source>
        <strain evidence="2">11167</strain>
    </source>
</reference>
<protein>
    <recommendedName>
        <fullName evidence="4">Tetratricopeptide repeat protein</fullName>
    </recommendedName>
</protein>
<feature type="signal peptide" evidence="1">
    <location>
        <begin position="1"/>
        <end position="25"/>
    </location>
</feature>
<sequence length="371" mass="40469">MRRIILPIILALSAILASCSTSVSVDYLSPSEIDMGRYRNVAVASTVAFKGFHNPPAYVRAGDSGSLSALVPSSYTGSLAQDVASYATGSLVSSLRKTGFFNVLEPSITDPLVAKSRYGLSIADEVEALGIDAFIVPRIVSMDVNEFITSEREFIFDYSHLDDEGRPKRIMVVDYKLNQVVSLVYSYTVIDARTMTIYATKTFSDKREFVEDVSMPFLRGTNPYAYFRWMLDDMTSLAAVQLAPRHSSVSLTLMENKPKAEAVEDAYKLAGDGYISQACILFTQEWERSGHLPSGYNAALLTAASGDLDGAIAILEEISSSYDSAEVDSLLSGLRDLRSRDSQARQQLSGEGPVTNYTDSDTSIFSVVMGA</sequence>
<feature type="chain" id="PRO_5038746327" description="Tetratricopeptide repeat protein" evidence="1">
    <location>
        <begin position="26"/>
        <end position="371"/>
    </location>
</feature>
<dbReference type="EMBL" id="JADIMU010000064">
    <property type="protein sequence ID" value="MBO8443907.1"/>
    <property type="molecule type" value="Genomic_DNA"/>
</dbReference>
<gene>
    <name evidence="2" type="ORF">IAC42_09175</name>
</gene>
<name>A0A9D9E9P7_9SPIR</name>
<proteinExistence type="predicted"/>
<evidence type="ECO:0000256" key="1">
    <source>
        <dbReference type="SAM" id="SignalP"/>
    </source>
</evidence>
<dbReference type="Proteomes" id="UP000823633">
    <property type="component" value="Unassembled WGS sequence"/>
</dbReference>
<dbReference type="AlphaFoldDB" id="A0A9D9E9P7"/>
<evidence type="ECO:0008006" key="4">
    <source>
        <dbReference type="Google" id="ProtNLM"/>
    </source>
</evidence>
<dbReference type="PROSITE" id="PS51257">
    <property type="entry name" value="PROKAR_LIPOPROTEIN"/>
    <property type="match status" value="1"/>
</dbReference>